<keyword evidence="1" id="KW-0378">Hydrolase</keyword>
<evidence type="ECO:0000313" key="1">
    <source>
        <dbReference type="EMBL" id="DAE92039.1"/>
    </source>
</evidence>
<proteinExistence type="predicted"/>
<sequence>MIIAVDFDNTLLNSLQNLGHTSPPTWGRGLKYVNDIKTLKAIVRQAELDNKYHS</sequence>
<accession>A0A8S5RRC0</accession>
<name>A0A8S5RRC0_9CAUD</name>
<reference evidence="1" key="1">
    <citation type="journal article" date="2021" name="Proc. Natl. Acad. Sci. U.S.A.">
        <title>A Catalog of Tens of Thousands of Viruses from Human Metagenomes Reveals Hidden Associations with Chronic Diseases.</title>
        <authorList>
            <person name="Tisza M.J."/>
            <person name="Buck C.B."/>
        </authorList>
    </citation>
    <scope>NUCLEOTIDE SEQUENCE</scope>
    <source>
        <strain evidence="1">CtKy93</strain>
    </source>
</reference>
<organism evidence="1">
    <name type="scientific">Siphoviridae sp. ctKy93</name>
    <dbReference type="NCBI Taxonomy" id="2827569"/>
    <lineage>
        <taxon>Viruses</taxon>
        <taxon>Duplodnaviria</taxon>
        <taxon>Heunggongvirae</taxon>
        <taxon>Uroviricota</taxon>
        <taxon>Caudoviricetes</taxon>
    </lineage>
</organism>
<protein>
    <submittedName>
        <fullName evidence="1">Haloacid dehalogenase-like hydrolase</fullName>
    </submittedName>
</protein>
<dbReference type="EMBL" id="BK057793">
    <property type="protein sequence ID" value="DAE92039.1"/>
    <property type="molecule type" value="Genomic_DNA"/>
</dbReference>
<dbReference type="GO" id="GO:0016787">
    <property type="term" value="F:hydrolase activity"/>
    <property type="evidence" value="ECO:0007669"/>
    <property type="project" value="UniProtKB-KW"/>
</dbReference>